<evidence type="ECO:0000313" key="3">
    <source>
        <dbReference type="EMBL" id="AMT96515.1"/>
    </source>
</evidence>
<accession>A0ABM5ZWV1</accession>
<proteinExistence type="predicted"/>
<feature type="domain" description="Holliday junction resolvase-related" evidence="2">
    <location>
        <begin position="9"/>
        <end position="162"/>
    </location>
</feature>
<dbReference type="EMBL" id="CP014945">
    <property type="protein sequence ID" value="AMT96515.1"/>
    <property type="molecule type" value="Genomic_DNA"/>
</dbReference>
<evidence type="ECO:0000259" key="2">
    <source>
        <dbReference type="Pfam" id="PF10107"/>
    </source>
</evidence>
<dbReference type="RefSeq" id="WP_062844196.1">
    <property type="nucleotide sequence ID" value="NZ_CP014945.1"/>
</dbReference>
<evidence type="ECO:0000256" key="1">
    <source>
        <dbReference type="SAM" id="Coils"/>
    </source>
</evidence>
<reference evidence="3 4" key="1">
    <citation type="submission" date="2016-03" db="EMBL/GenBank/DDBJ databases">
        <title>Genome sequencing of Psychrobacter alimentarius PAMC 27889.</title>
        <authorList>
            <person name="Lee J."/>
            <person name="Kim O.-S."/>
        </authorList>
    </citation>
    <scope>NUCLEOTIDE SEQUENCE [LARGE SCALE GENOMIC DNA]</scope>
    <source>
        <strain evidence="3 4">PAMC 27889</strain>
    </source>
</reference>
<name>A0ABM5ZWV1_9GAMM</name>
<sequence>MTLTTILLIIILLMMALLVWTIQRIQLQNKALLESERDIAQIKNDMLEKEAGFQQRLDKDIKEAQKRSNNMQRNVLKGQIGEQFTPFITDFPYNPSDCRFMGEPIDYVIFQNLHECADGNVPIEDVHLIIAEVKTGNARLNQRQKIIKQVIENGQVSFKELRIGYCEDTEVMRVQVNWRES</sequence>
<dbReference type="Pfam" id="PF10107">
    <property type="entry name" value="Endonuc_Holl"/>
    <property type="match status" value="1"/>
</dbReference>
<keyword evidence="4" id="KW-1185">Reference proteome</keyword>
<dbReference type="InterPro" id="IPR019287">
    <property type="entry name" value="Hday_junct_resolvase-rel_dom"/>
</dbReference>
<gene>
    <name evidence="3" type="ORF">A3K91_0900</name>
</gene>
<dbReference type="Proteomes" id="UP000076104">
    <property type="component" value="Chromosome"/>
</dbReference>
<dbReference type="GeneID" id="33059491"/>
<keyword evidence="1" id="KW-0175">Coiled coil</keyword>
<protein>
    <recommendedName>
        <fullName evidence="2">Holliday junction resolvase-related domain-containing protein</fullName>
    </recommendedName>
</protein>
<organism evidence="3 4">
    <name type="scientific">Psychrobacter alimentarius</name>
    <dbReference type="NCBI Taxonomy" id="261164"/>
    <lineage>
        <taxon>Bacteria</taxon>
        <taxon>Pseudomonadati</taxon>
        <taxon>Pseudomonadota</taxon>
        <taxon>Gammaproteobacteria</taxon>
        <taxon>Moraxellales</taxon>
        <taxon>Moraxellaceae</taxon>
        <taxon>Psychrobacter</taxon>
    </lineage>
</organism>
<feature type="coiled-coil region" evidence="1">
    <location>
        <begin position="25"/>
        <end position="74"/>
    </location>
</feature>
<evidence type="ECO:0000313" key="4">
    <source>
        <dbReference type="Proteomes" id="UP000076104"/>
    </source>
</evidence>